<dbReference type="AlphaFoldDB" id="A0AAD4X8C3"/>
<keyword evidence="1" id="KW-0472">Membrane</keyword>
<reference evidence="2" key="1">
    <citation type="submission" date="2022-04" db="EMBL/GenBank/DDBJ databases">
        <title>A functionally conserved STORR gene fusion in Papaver species that diverged 16.8 million years ago.</title>
        <authorList>
            <person name="Catania T."/>
        </authorList>
    </citation>
    <scope>NUCLEOTIDE SEQUENCE</scope>
    <source>
        <strain evidence="2">S-188037</strain>
    </source>
</reference>
<feature type="transmembrane region" description="Helical" evidence="1">
    <location>
        <begin position="21"/>
        <end position="46"/>
    </location>
</feature>
<accession>A0AAD4X8C3</accession>
<sequence>MKLSIWDMLSTWPHHGGKKKAASVLLGFGFFLGASILVLTVSSFMFPSIFSTLSNPLLNKDNLDRYYLKFGSPRRHHSPSSTTFITPARDSATLNNQTETYRTRNSTENSSAGKLVDTGENFVSSTTATEENSTAENISENSNVDVAAELVYTGAESVPPSSTNAS</sequence>
<protein>
    <submittedName>
        <fullName evidence="2">Uncharacterized protein</fullName>
    </submittedName>
</protein>
<evidence type="ECO:0000313" key="2">
    <source>
        <dbReference type="EMBL" id="KAI3857663.1"/>
    </source>
</evidence>
<organism evidence="2 3">
    <name type="scientific">Papaver atlanticum</name>
    <dbReference type="NCBI Taxonomy" id="357466"/>
    <lineage>
        <taxon>Eukaryota</taxon>
        <taxon>Viridiplantae</taxon>
        <taxon>Streptophyta</taxon>
        <taxon>Embryophyta</taxon>
        <taxon>Tracheophyta</taxon>
        <taxon>Spermatophyta</taxon>
        <taxon>Magnoliopsida</taxon>
        <taxon>Ranunculales</taxon>
        <taxon>Papaveraceae</taxon>
        <taxon>Papaveroideae</taxon>
        <taxon>Papaver</taxon>
    </lineage>
</organism>
<proteinExistence type="predicted"/>
<dbReference type="EMBL" id="JAJJMB010014829">
    <property type="protein sequence ID" value="KAI3857663.1"/>
    <property type="molecule type" value="Genomic_DNA"/>
</dbReference>
<dbReference type="Proteomes" id="UP001202328">
    <property type="component" value="Unassembled WGS sequence"/>
</dbReference>
<keyword evidence="3" id="KW-1185">Reference proteome</keyword>
<keyword evidence="1" id="KW-0812">Transmembrane</keyword>
<name>A0AAD4X8C3_9MAGN</name>
<keyword evidence="1" id="KW-1133">Transmembrane helix</keyword>
<evidence type="ECO:0000313" key="3">
    <source>
        <dbReference type="Proteomes" id="UP001202328"/>
    </source>
</evidence>
<feature type="non-terminal residue" evidence="2">
    <location>
        <position position="166"/>
    </location>
</feature>
<comment type="caution">
    <text evidence="2">The sequence shown here is derived from an EMBL/GenBank/DDBJ whole genome shotgun (WGS) entry which is preliminary data.</text>
</comment>
<gene>
    <name evidence="2" type="ORF">MKW98_028927</name>
</gene>
<evidence type="ECO:0000256" key="1">
    <source>
        <dbReference type="SAM" id="Phobius"/>
    </source>
</evidence>